<dbReference type="PANTHER" id="PTHR36780">
    <property type="entry name" value="OS05G0241400 PROTEIN"/>
    <property type="match status" value="1"/>
</dbReference>
<feature type="transmembrane region" description="Helical" evidence="1">
    <location>
        <begin position="195"/>
        <end position="213"/>
    </location>
</feature>
<keyword evidence="3" id="KW-1185">Reference proteome</keyword>
<evidence type="ECO:0008006" key="4">
    <source>
        <dbReference type="Google" id="ProtNLM"/>
    </source>
</evidence>
<feature type="transmembrane region" description="Helical" evidence="1">
    <location>
        <begin position="114"/>
        <end position="131"/>
    </location>
</feature>
<name>A0AAE1WX59_9LAMI</name>
<reference evidence="2" key="2">
    <citation type="journal article" date="2024" name="Plant">
        <title>Genomic evolution and insights into agronomic trait innovations of Sesamum species.</title>
        <authorList>
            <person name="Miao H."/>
            <person name="Wang L."/>
            <person name="Qu L."/>
            <person name="Liu H."/>
            <person name="Sun Y."/>
            <person name="Le M."/>
            <person name="Wang Q."/>
            <person name="Wei S."/>
            <person name="Zheng Y."/>
            <person name="Lin W."/>
            <person name="Duan Y."/>
            <person name="Cao H."/>
            <person name="Xiong S."/>
            <person name="Wang X."/>
            <person name="Wei L."/>
            <person name="Li C."/>
            <person name="Ma Q."/>
            <person name="Ju M."/>
            <person name="Zhao R."/>
            <person name="Li G."/>
            <person name="Mu C."/>
            <person name="Tian Q."/>
            <person name="Mei H."/>
            <person name="Zhang T."/>
            <person name="Gao T."/>
            <person name="Zhang H."/>
        </authorList>
    </citation>
    <scope>NUCLEOTIDE SEQUENCE</scope>
    <source>
        <strain evidence="2">K16</strain>
    </source>
</reference>
<dbReference type="SUPFAM" id="SSF55770">
    <property type="entry name" value="Profilin (actin-binding protein)"/>
    <property type="match status" value="1"/>
</dbReference>
<dbReference type="InterPro" id="IPR036140">
    <property type="entry name" value="PFN_sf"/>
</dbReference>
<keyword evidence="1" id="KW-1133">Transmembrane helix</keyword>
<evidence type="ECO:0000256" key="1">
    <source>
        <dbReference type="SAM" id="Phobius"/>
    </source>
</evidence>
<keyword evidence="1" id="KW-0812">Transmembrane</keyword>
<accession>A0AAE1WX59</accession>
<sequence>MKVCSKAVRLLTSIRSTMRLKNLMYFFLVKDQWERLDYSVVVTSHETVSFSETISGFFRFSYRYTSGNILNFDALSSWHLSYRMKTSFHVAFLNILKLTPKIALPRTRKTSDEFANWGAIYIVVSLIWKVMGKELRSNHMQCLMFEIMVSINVLLFGLWHSRIPKITPNRRQGRRKLKLSPLIMLSKKVYLRLELFNLFGLIVLLEIITYSAAGNSFLPTQNTQTVQVNSAPTCFEKLVVGPSLNLYPYANRDATANFGKKSLKRYDGLECCAKTLGKVGTKRWQPLKAALLINYDPTGPSRLVSTIAEQEGIKTDPIEISEFVSFVKRNKLQMETFFIGPNEYLVSSIHESWFCARCLNTSMQAGEGAIVMQTSAFLLVGLYEGSIGSASRAMVALDQFAAQLGRRNF</sequence>
<keyword evidence="1" id="KW-0472">Membrane</keyword>
<dbReference type="InterPro" id="IPR048278">
    <property type="entry name" value="PFN"/>
</dbReference>
<evidence type="ECO:0000313" key="2">
    <source>
        <dbReference type="EMBL" id="KAK4401056.1"/>
    </source>
</evidence>
<evidence type="ECO:0000313" key="3">
    <source>
        <dbReference type="Proteomes" id="UP001289374"/>
    </source>
</evidence>
<dbReference type="EMBL" id="JACGWL010000006">
    <property type="protein sequence ID" value="KAK4401056.1"/>
    <property type="molecule type" value="Genomic_DNA"/>
</dbReference>
<dbReference type="Proteomes" id="UP001289374">
    <property type="component" value="Unassembled WGS sequence"/>
</dbReference>
<feature type="transmembrane region" description="Helical" evidence="1">
    <location>
        <begin position="143"/>
        <end position="161"/>
    </location>
</feature>
<organism evidence="2 3">
    <name type="scientific">Sesamum angolense</name>
    <dbReference type="NCBI Taxonomy" id="2727404"/>
    <lineage>
        <taxon>Eukaryota</taxon>
        <taxon>Viridiplantae</taxon>
        <taxon>Streptophyta</taxon>
        <taxon>Embryophyta</taxon>
        <taxon>Tracheophyta</taxon>
        <taxon>Spermatophyta</taxon>
        <taxon>Magnoliopsida</taxon>
        <taxon>eudicotyledons</taxon>
        <taxon>Gunneridae</taxon>
        <taxon>Pentapetalae</taxon>
        <taxon>asterids</taxon>
        <taxon>lamiids</taxon>
        <taxon>Lamiales</taxon>
        <taxon>Pedaliaceae</taxon>
        <taxon>Sesamum</taxon>
    </lineage>
</organism>
<dbReference type="Gene3D" id="3.30.450.30">
    <property type="entry name" value="Dynein light chain 2a, cytoplasmic"/>
    <property type="match status" value="1"/>
</dbReference>
<protein>
    <recommendedName>
        <fullName evidence="4">Profilin</fullName>
    </recommendedName>
</protein>
<dbReference type="PANTHER" id="PTHR36780:SF1">
    <property type="entry name" value="PROFILIN"/>
    <property type="match status" value="1"/>
</dbReference>
<comment type="caution">
    <text evidence="2">The sequence shown here is derived from an EMBL/GenBank/DDBJ whole genome shotgun (WGS) entry which is preliminary data.</text>
</comment>
<dbReference type="Pfam" id="PF00235">
    <property type="entry name" value="Profilin"/>
    <property type="match status" value="1"/>
</dbReference>
<gene>
    <name evidence="2" type="ORF">Sango_1211700</name>
</gene>
<dbReference type="AlphaFoldDB" id="A0AAE1WX59"/>
<dbReference type="GO" id="GO:0003779">
    <property type="term" value="F:actin binding"/>
    <property type="evidence" value="ECO:0007669"/>
    <property type="project" value="InterPro"/>
</dbReference>
<proteinExistence type="predicted"/>
<reference evidence="2" key="1">
    <citation type="submission" date="2020-06" db="EMBL/GenBank/DDBJ databases">
        <authorList>
            <person name="Li T."/>
            <person name="Hu X."/>
            <person name="Zhang T."/>
            <person name="Song X."/>
            <person name="Zhang H."/>
            <person name="Dai N."/>
            <person name="Sheng W."/>
            <person name="Hou X."/>
            <person name="Wei L."/>
        </authorList>
    </citation>
    <scope>NUCLEOTIDE SEQUENCE</scope>
    <source>
        <strain evidence="2">K16</strain>
        <tissue evidence="2">Leaf</tissue>
    </source>
</reference>